<dbReference type="SUPFAM" id="SSF56672">
    <property type="entry name" value="DNA/RNA polymerases"/>
    <property type="match status" value="1"/>
</dbReference>
<proteinExistence type="predicted"/>
<protein>
    <recommendedName>
        <fullName evidence="1">RNA-directed DNA polymerase</fullName>
        <ecNumber evidence="1">2.7.7.49</ecNumber>
    </recommendedName>
</protein>
<dbReference type="AlphaFoldDB" id="A0A5G2R626"/>
<dbReference type="Proteomes" id="UP000008227">
    <property type="component" value="Chromosome Y"/>
</dbReference>
<reference evidence="3" key="2">
    <citation type="submission" date="2025-08" db="UniProtKB">
        <authorList>
            <consortium name="Ensembl"/>
        </authorList>
    </citation>
    <scope>IDENTIFICATION</scope>
</reference>
<dbReference type="EC" id="2.7.7.49" evidence="1"/>
<evidence type="ECO:0000259" key="2">
    <source>
        <dbReference type="PROSITE" id="PS50878"/>
    </source>
</evidence>
<name>A0A5G2R626_PIG</name>
<reference evidence="3 4" key="1">
    <citation type="submission" date="2017-02" db="EMBL/GenBank/DDBJ databases">
        <authorList>
            <person name="Datahose"/>
        </authorList>
    </citation>
    <scope>NUCLEOTIDE SEQUENCE [LARGE SCALE GENOMIC DNA]</scope>
    <source>
        <strain evidence="3 4">Duroc</strain>
    </source>
</reference>
<keyword evidence="4" id="KW-1185">Reference proteome</keyword>
<dbReference type="InterPro" id="IPR043502">
    <property type="entry name" value="DNA/RNA_pol_sf"/>
</dbReference>
<accession>A0A5G2R626</accession>
<dbReference type="Pfam" id="PF00078">
    <property type="entry name" value="RVT_1"/>
    <property type="match status" value="1"/>
</dbReference>
<dbReference type="GO" id="GO:0003964">
    <property type="term" value="F:RNA-directed DNA polymerase activity"/>
    <property type="evidence" value="ECO:0007669"/>
    <property type="project" value="UniProtKB-EC"/>
</dbReference>
<evidence type="ECO:0000313" key="3">
    <source>
        <dbReference type="Ensembl" id="ENSSSCP00000072696.1"/>
    </source>
</evidence>
<feature type="domain" description="Reverse transcriptase" evidence="2">
    <location>
        <begin position="1"/>
        <end position="146"/>
    </location>
</feature>
<dbReference type="Ensembl" id="ENSSSCT00000074869.2">
    <property type="protein sequence ID" value="ENSSSCP00000072696.1"/>
    <property type="gene ID" value="ENSSSCG00000042717.2"/>
</dbReference>
<evidence type="ECO:0000313" key="4">
    <source>
        <dbReference type="Proteomes" id="UP000008227"/>
    </source>
</evidence>
<dbReference type="PROSITE" id="PS50878">
    <property type="entry name" value="RT_POL"/>
    <property type="match status" value="1"/>
</dbReference>
<dbReference type="Bgee" id="ENSSSCG00000042717">
    <property type="expression patterns" value="Expressed in longissimus muscle and 1 other cell type or tissue"/>
</dbReference>
<dbReference type="InParanoid" id="A0A5G2R626"/>
<evidence type="ECO:0000256" key="1">
    <source>
        <dbReference type="ARBA" id="ARBA00012493"/>
    </source>
</evidence>
<dbReference type="GeneTree" id="ENSGT01150000286946"/>
<dbReference type="InterPro" id="IPR000477">
    <property type="entry name" value="RT_dom"/>
</dbReference>
<dbReference type="PANTHER" id="PTHR31635">
    <property type="entry name" value="REVERSE TRANSCRIPTASE DOMAIN-CONTAINING PROTEIN-RELATED"/>
    <property type="match status" value="1"/>
</dbReference>
<reference evidence="3" key="3">
    <citation type="submission" date="2025-09" db="UniProtKB">
        <authorList>
            <consortium name="Ensembl"/>
        </authorList>
    </citation>
    <scope>IDENTIFICATION</scope>
</reference>
<dbReference type="PANTHER" id="PTHR31635:SF196">
    <property type="entry name" value="REVERSE TRANSCRIPTASE DOMAIN-CONTAINING PROTEIN-RELATED"/>
    <property type="match status" value="1"/>
</dbReference>
<sequence length="260" mass="29853">MIKAIYDKPTANIILNGEKLQEFPWRSGTRQGCPLSPLLFNIVREGLAIAIGDVKERKGIQIGKEEVKLSLFADDMILYLENPQDSTRKLLELIHQIGKVAGYKINTQKSMAFLYTNNEREEREIREAIPFTIASKRKKKYLGVNLPKGTKDLYSENYNPLMKEIKDDTNRWKDIPCSWIGSANIIKITILPKAIYRFNAIPIKSPRSVFTELDQSVLKFLWKHKRPTLAKDILKKKNGAGGIRLPDFRLYYKATIIKTA</sequence>
<organism evidence="3 4">
    <name type="scientific">Sus scrofa</name>
    <name type="common">Pig</name>
    <dbReference type="NCBI Taxonomy" id="9823"/>
    <lineage>
        <taxon>Eukaryota</taxon>
        <taxon>Metazoa</taxon>
        <taxon>Chordata</taxon>
        <taxon>Craniata</taxon>
        <taxon>Vertebrata</taxon>
        <taxon>Euteleostomi</taxon>
        <taxon>Mammalia</taxon>
        <taxon>Eutheria</taxon>
        <taxon>Laurasiatheria</taxon>
        <taxon>Artiodactyla</taxon>
        <taxon>Suina</taxon>
        <taxon>Suidae</taxon>
        <taxon>Sus</taxon>
    </lineage>
</organism>